<evidence type="ECO:0000313" key="2">
    <source>
        <dbReference type="EMBL" id="BAC09147.1"/>
    </source>
</evidence>
<evidence type="ECO:0000313" key="3">
    <source>
        <dbReference type="Proteomes" id="UP000000440"/>
    </source>
</evidence>
<keyword evidence="1" id="KW-0732">Signal</keyword>
<dbReference type="Gene3D" id="1.20.120.1490">
    <property type="match status" value="1"/>
</dbReference>
<proteinExistence type="predicted"/>
<feature type="signal peptide" evidence="1">
    <location>
        <begin position="1"/>
        <end position="32"/>
    </location>
</feature>
<accession>Q8DIJ0</accession>
<feature type="chain" id="PRO_5004304708" evidence="1">
    <location>
        <begin position="33"/>
        <end position="134"/>
    </location>
</feature>
<dbReference type="AlphaFoldDB" id="Q8DIJ0"/>
<dbReference type="KEGG" id="tel:tlr1595"/>
<keyword evidence="3" id="KW-1185">Reference proteome</keyword>
<dbReference type="EnsemblBacteria" id="BAC09147">
    <property type="protein sequence ID" value="BAC09147"/>
    <property type="gene ID" value="BAC09147"/>
</dbReference>
<evidence type="ECO:0000256" key="1">
    <source>
        <dbReference type="SAM" id="SignalP"/>
    </source>
</evidence>
<gene>
    <name evidence="2" type="ordered locus">tlr1595</name>
</gene>
<sequence length="134" mass="14878">MASMKKNIQRLMVAIALAVGISGATLPPQVVAQTSGGLLTAEQMKKLNLSVEQKQAVLRLTLRTNDRILQILDRNQQRIFRNAIKQGKSTGEAMNLVALRPDQKTQLSKVMQDTRVEMLTILTPEQVKQLQASQ</sequence>
<dbReference type="STRING" id="197221.gene:10748197"/>
<reference evidence="2 3" key="1">
    <citation type="journal article" date="2002" name="DNA Res.">
        <title>Complete genome structure of the thermophilic cyanobacterium Thermosynechococcus elongatus BP-1.</title>
        <authorList>
            <person name="Nakamura Y."/>
            <person name="Kaneko T."/>
            <person name="Sato S."/>
            <person name="Ikeuchi M."/>
            <person name="Katoh H."/>
            <person name="Sasamoto S."/>
            <person name="Watanabe A."/>
            <person name="Iriguchi M."/>
            <person name="Kawashima K."/>
            <person name="Kimura T."/>
            <person name="Kishida Y."/>
            <person name="Kiyokawa C."/>
            <person name="Kohara M."/>
            <person name="Matsumoto M."/>
            <person name="Matsuno A."/>
            <person name="Nakazaki N."/>
            <person name="Shimpo S."/>
            <person name="Sugimoto M."/>
            <person name="Takeuchi C."/>
            <person name="Yamada M."/>
            <person name="Tabata S."/>
        </authorList>
    </citation>
    <scope>NUCLEOTIDE SEQUENCE [LARGE SCALE GENOMIC DNA]</scope>
    <source>
        <strain evidence="3">IAM M-273 / NIES-2133 / BP-1</strain>
    </source>
</reference>
<dbReference type="Proteomes" id="UP000000440">
    <property type="component" value="Chromosome"/>
</dbReference>
<organism evidence="2 3">
    <name type="scientific">Thermosynechococcus vestitus (strain NIES-2133 / IAM M-273 / BP-1)</name>
    <dbReference type="NCBI Taxonomy" id="197221"/>
    <lineage>
        <taxon>Bacteria</taxon>
        <taxon>Bacillati</taxon>
        <taxon>Cyanobacteriota</taxon>
        <taxon>Cyanophyceae</taxon>
        <taxon>Acaryochloridales</taxon>
        <taxon>Thermosynechococcaceae</taxon>
        <taxon>Thermosynechococcus</taxon>
    </lineage>
</organism>
<protein>
    <submittedName>
        <fullName evidence="2">Tlr1595 protein</fullName>
    </submittedName>
</protein>
<dbReference type="EMBL" id="BA000039">
    <property type="protein sequence ID" value="BAC09147.1"/>
    <property type="molecule type" value="Genomic_DNA"/>
</dbReference>
<name>Q8DIJ0_THEVB</name>